<dbReference type="EMBL" id="JAHLFW010000006">
    <property type="protein sequence ID" value="MBU3836878.1"/>
    <property type="molecule type" value="Genomic_DNA"/>
</dbReference>
<evidence type="ECO:0000313" key="9">
    <source>
        <dbReference type="Proteomes" id="UP000783796"/>
    </source>
</evidence>
<comment type="catalytic activity">
    <reaction evidence="7">
        <text>a peptidoglycan chain = a peptidoglycan chain with N-acetyl-1,6-anhydromuramyl-[peptide] at the reducing end + a peptidoglycan chain with N-acetylglucosamine at the non-reducing end.</text>
        <dbReference type="EC" id="4.2.2.29"/>
    </reaction>
</comment>
<feature type="transmembrane region" description="Helical" evidence="7">
    <location>
        <begin position="6"/>
        <end position="28"/>
    </location>
</feature>
<keyword evidence="5 7" id="KW-0456">Lyase</keyword>
<evidence type="ECO:0000313" key="8">
    <source>
        <dbReference type="EMBL" id="MBU3836878.1"/>
    </source>
</evidence>
<comment type="subcellular location">
    <subcellularLocation>
        <location evidence="7">Cell membrane</location>
        <topology evidence="7">Single-pass membrane protein</topology>
    </subcellularLocation>
</comment>
<evidence type="ECO:0000256" key="2">
    <source>
        <dbReference type="ARBA" id="ARBA00022692"/>
    </source>
</evidence>
<dbReference type="HAMAP" id="MF_02065">
    <property type="entry name" value="MltG"/>
    <property type="match status" value="1"/>
</dbReference>
<dbReference type="PANTHER" id="PTHR30518:SF2">
    <property type="entry name" value="ENDOLYTIC MUREIN TRANSGLYCOSYLASE"/>
    <property type="match status" value="1"/>
</dbReference>
<comment type="caution">
    <text evidence="8">The sequence shown here is derived from an EMBL/GenBank/DDBJ whole genome shotgun (WGS) entry which is preliminary data.</text>
</comment>
<organism evidence="8 9">
    <name type="scientific">Candidatus Phocaeicola faecigallinarum</name>
    <dbReference type="NCBI Taxonomy" id="2838732"/>
    <lineage>
        <taxon>Bacteria</taxon>
        <taxon>Pseudomonadati</taxon>
        <taxon>Bacteroidota</taxon>
        <taxon>Bacteroidia</taxon>
        <taxon>Bacteroidales</taxon>
        <taxon>Bacteroidaceae</taxon>
        <taxon>Phocaeicola</taxon>
    </lineage>
</organism>
<dbReference type="GO" id="GO:0008932">
    <property type="term" value="F:lytic endotransglycosylase activity"/>
    <property type="evidence" value="ECO:0007669"/>
    <property type="project" value="UniProtKB-UniRule"/>
</dbReference>
<accession>A0A948WXY8</accession>
<reference evidence="8" key="2">
    <citation type="submission" date="2021-04" db="EMBL/GenBank/DDBJ databases">
        <authorList>
            <person name="Gilroy R."/>
        </authorList>
    </citation>
    <scope>NUCLEOTIDE SEQUENCE</scope>
    <source>
        <strain evidence="8">G4-2901</strain>
    </source>
</reference>
<name>A0A948WXY8_9BACT</name>
<keyword evidence="1 7" id="KW-1003">Cell membrane</keyword>
<dbReference type="Pfam" id="PF02618">
    <property type="entry name" value="YceG"/>
    <property type="match status" value="1"/>
</dbReference>
<sequence>MKKKALIISFSMIAAIILSAAVSTYLLLFSKPFNIKNPTFIYIDEDDSSDSVFVKIERNLNPKSMSGIKFLAKIKGYGENIHSGAYRISPQSSVLEAFRKIESGRQTPVKLIIPSVRTMNKLASRVARQIMADSASISALLNDSSYIATLGYDKATIPALFIPNTYEVYWNMTAESFIKRMVKENKNFWSAERRAKAEALNMTTTEVCTLASIVDEETANNAEKPLVAGLYINRLKRGMLLQADPTVKFSLQDFGLRRILFKHLETDSPYNTYKYAGLPPGPIRIASVAGINSVLNYSKHNYIYMCAKEDFSGTHNFASTLSEHNINARKYQQALNRRNIK</sequence>
<comment type="similarity">
    <text evidence="7">Belongs to the transglycosylase MltG family.</text>
</comment>
<dbReference type="PANTHER" id="PTHR30518">
    <property type="entry name" value="ENDOLYTIC MUREIN TRANSGLYCOSYLASE"/>
    <property type="match status" value="1"/>
</dbReference>
<evidence type="ECO:0000256" key="1">
    <source>
        <dbReference type="ARBA" id="ARBA00022475"/>
    </source>
</evidence>
<dbReference type="NCBIfam" id="TIGR00247">
    <property type="entry name" value="endolytic transglycosylase MltG"/>
    <property type="match status" value="1"/>
</dbReference>
<dbReference type="Gene3D" id="3.30.160.60">
    <property type="entry name" value="Classic Zinc Finger"/>
    <property type="match status" value="1"/>
</dbReference>
<reference evidence="8" key="1">
    <citation type="journal article" date="2021" name="PeerJ">
        <title>Extensive microbial diversity within the chicken gut microbiome revealed by metagenomics and culture.</title>
        <authorList>
            <person name="Gilroy R."/>
            <person name="Ravi A."/>
            <person name="Getino M."/>
            <person name="Pursley I."/>
            <person name="Horton D.L."/>
            <person name="Alikhan N.F."/>
            <person name="Baker D."/>
            <person name="Gharbi K."/>
            <person name="Hall N."/>
            <person name="Watson M."/>
            <person name="Adriaenssens E.M."/>
            <person name="Foster-Nyarko E."/>
            <person name="Jarju S."/>
            <person name="Secka A."/>
            <person name="Antonio M."/>
            <person name="Oren A."/>
            <person name="Chaudhuri R.R."/>
            <person name="La Ragione R."/>
            <person name="Hildebrand F."/>
            <person name="Pallen M.J."/>
        </authorList>
    </citation>
    <scope>NUCLEOTIDE SEQUENCE</scope>
    <source>
        <strain evidence="8">G4-2901</strain>
    </source>
</reference>
<dbReference type="CDD" id="cd08010">
    <property type="entry name" value="MltG_like"/>
    <property type="match status" value="1"/>
</dbReference>
<comment type="function">
    <text evidence="7">Functions as a peptidoglycan terminase that cleaves nascent peptidoglycan strands endolytically to terminate their elongation.</text>
</comment>
<dbReference type="AlphaFoldDB" id="A0A948WXY8"/>
<keyword evidence="6 7" id="KW-0961">Cell wall biogenesis/degradation</keyword>
<evidence type="ECO:0000256" key="4">
    <source>
        <dbReference type="ARBA" id="ARBA00023136"/>
    </source>
</evidence>
<keyword evidence="3 7" id="KW-1133">Transmembrane helix</keyword>
<dbReference type="InterPro" id="IPR003770">
    <property type="entry name" value="MLTG-like"/>
</dbReference>
<gene>
    <name evidence="7 8" type="primary">mltG</name>
    <name evidence="8" type="ORF">H9777_00820</name>
</gene>
<evidence type="ECO:0000256" key="7">
    <source>
        <dbReference type="HAMAP-Rule" id="MF_02065"/>
    </source>
</evidence>
<keyword evidence="2 7" id="KW-0812">Transmembrane</keyword>
<evidence type="ECO:0000256" key="6">
    <source>
        <dbReference type="ARBA" id="ARBA00023316"/>
    </source>
</evidence>
<dbReference type="EC" id="4.2.2.29" evidence="7"/>
<keyword evidence="4 7" id="KW-0472">Membrane</keyword>
<evidence type="ECO:0000256" key="5">
    <source>
        <dbReference type="ARBA" id="ARBA00023239"/>
    </source>
</evidence>
<protein>
    <recommendedName>
        <fullName evidence="7">Endolytic murein transglycosylase</fullName>
        <ecNumber evidence="7">4.2.2.29</ecNumber>
    </recommendedName>
    <alternativeName>
        <fullName evidence="7">Peptidoglycan lytic transglycosylase</fullName>
    </alternativeName>
    <alternativeName>
        <fullName evidence="7">Peptidoglycan polymerization terminase</fullName>
    </alternativeName>
</protein>
<feature type="site" description="Important for catalytic activity" evidence="7">
    <location>
        <position position="217"/>
    </location>
</feature>
<proteinExistence type="inferred from homology"/>
<dbReference type="GO" id="GO:0009252">
    <property type="term" value="P:peptidoglycan biosynthetic process"/>
    <property type="evidence" value="ECO:0007669"/>
    <property type="project" value="UniProtKB-UniRule"/>
</dbReference>
<dbReference type="GO" id="GO:0005886">
    <property type="term" value="C:plasma membrane"/>
    <property type="evidence" value="ECO:0007669"/>
    <property type="project" value="UniProtKB-SubCell"/>
</dbReference>
<dbReference type="GO" id="GO:0071555">
    <property type="term" value="P:cell wall organization"/>
    <property type="evidence" value="ECO:0007669"/>
    <property type="project" value="UniProtKB-KW"/>
</dbReference>
<evidence type="ECO:0000256" key="3">
    <source>
        <dbReference type="ARBA" id="ARBA00022989"/>
    </source>
</evidence>
<dbReference type="Proteomes" id="UP000783796">
    <property type="component" value="Unassembled WGS sequence"/>
</dbReference>